<dbReference type="AlphaFoldDB" id="A0A2G7G4T0"/>
<gene>
    <name evidence="2" type="ORF">AARAC_009856</name>
</gene>
<comment type="caution">
    <text evidence="2">The sequence shown here is derived from an EMBL/GenBank/DDBJ whole genome shotgun (WGS) entry which is preliminary data.</text>
</comment>
<evidence type="ECO:0000256" key="1">
    <source>
        <dbReference type="SAM" id="MobiDB-lite"/>
    </source>
</evidence>
<keyword evidence="3" id="KW-1185">Reference proteome</keyword>
<feature type="region of interest" description="Disordered" evidence="1">
    <location>
        <begin position="285"/>
        <end position="304"/>
    </location>
</feature>
<accession>A0A2G7G4T0</accession>
<dbReference type="EMBL" id="NEXV01000126">
    <property type="protein sequence ID" value="PIG87840.1"/>
    <property type="molecule type" value="Genomic_DNA"/>
</dbReference>
<reference evidence="2 3" key="1">
    <citation type="submission" date="2017-05" db="EMBL/GenBank/DDBJ databases">
        <title>Genome sequence for an aflatoxigenic pathogen of Argentinian peanut, Aspergillus arachidicola.</title>
        <authorList>
            <person name="Moore G."/>
            <person name="Beltz S.B."/>
            <person name="Mack B.M."/>
        </authorList>
    </citation>
    <scope>NUCLEOTIDE SEQUENCE [LARGE SCALE GENOMIC DNA]</scope>
    <source>
        <strain evidence="2 3">CBS 117610</strain>
    </source>
</reference>
<protein>
    <submittedName>
        <fullName evidence="2">Uncharacterized protein</fullName>
    </submittedName>
</protein>
<organism evidence="2 3">
    <name type="scientific">Aspergillus arachidicola</name>
    <dbReference type="NCBI Taxonomy" id="656916"/>
    <lineage>
        <taxon>Eukaryota</taxon>
        <taxon>Fungi</taxon>
        <taxon>Dikarya</taxon>
        <taxon>Ascomycota</taxon>
        <taxon>Pezizomycotina</taxon>
        <taxon>Eurotiomycetes</taxon>
        <taxon>Eurotiomycetidae</taxon>
        <taxon>Eurotiales</taxon>
        <taxon>Aspergillaceae</taxon>
        <taxon>Aspergillus</taxon>
        <taxon>Aspergillus subgen. Circumdati</taxon>
    </lineage>
</organism>
<evidence type="ECO:0000313" key="3">
    <source>
        <dbReference type="Proteomes" id="UP000231358"/>
    </source>
</evidence>
<evidence type="ECO:0000313" key="2">
    <source>
        <dbReference type="EMBL" id="PIG87840.1"/>
    </source>
</evidence>
<sequence>MPRDADFLSPRDLLINDNFCLKLASFKQLANVIVKTENLPRDDDSLRQKTGFWESGYQILYSYLNPITQQFWTVQNVALNLNEAYNYTDTVCQKVLDLCDRAPDDYDKIFTDLEALRKDPDNATLRKKVLQEVNDRHSEVKALRDQATIWSRDLHSYSMDAGDCETAVRDLAAPFQGSALRDRLIEDDAPDNLQDDLDALGNVKSLLDGFSMVDDMGASLEEVQKMSGSATLIEDDIQNLVDYLDKHVDPDDNPLGGLVERNLLKRWATLQEHGRQPTLALHFYHGRSAGPPEDGDLASQHHGQKANPPVITVIAFKNAYIN</sequence>
<dbReference type="Proteomes" id="UP000231358">
    <property type="component" value="Unassembled WGS sequence"/>
</dbReference>
<proteinExistence type="predicted"/>
<name>A0A2G7G4T0_9EURO</name>